<keyword evidence="5" id="KW-1185">Reference proteome</keyword>
<feature type="region of interest" description="Disordered" evidence="3">
    <location>
        <begin position="59"/>
        <end position="81"/>
    </location>
</feature>
<feature type="non-terminal residue" evidence="4">
    <location>
        <position position="1"/>
    </location>
</feature>
<evidence type="ECO:0000313" key="4">
    <source>
        <dbReference type="EMBL" id="CAJ0571751.1"/>
    </source>
</evidence>
<dbReference type="AlphaFoldDB" id="A0AA36FYR8"/>
<evidence type="ECO:0000256" key="1">
    <source>
        <dbReference type="ARBA" id="ARBA00023054"/>
    </source>
</evidence>
<name>A0AA36FYR8_9BILA</name>
<dbReference type="EMBL" id="CATQJA010002581">
    <property type="protein sequence ID" value="CAJ0571751.1"/>
    <property type="molecule type" value="Genomic_DNA"/>
</dbReference>
<gene>
    <name evidence="4" type="ORF">MSPICULIGERA_LOCUS10151</name>
</gene>
<proteinExistence type="predicted"/>
<protein>
    <submittedName>
        <fullName evidence="4">Uncharacterized protein</fullName>
    </submittedName>
</protein>
<dbReference type="Proteomes" id="UP001177023">
    <property type="component" value="Unassembled WGS sequence"/>
</dbReference>
<keyword evidence="1 2" id="KW-0175">Coiled coil</keyword>
<organism evidence="4 5">
    <name type="scientific">Mesorhabditis spiculigera</name>
    <dbReference type="NCBI Taxonomy" id="96644"/>
    <lineage>
        <taxon>Eukaryota</taxon>
        <taxon>Metazoa</taxon>
        <taxon>Ecdysozoa</taxon>
        <taxon>Nematoda</taxon>
        <taxon>Chromadorea</taxon>
        <taxon>Rhabditida</taxon>
        <taxon>Rhabditina</taxon>
        <taxon>Rhabditomorpha</taxon>
        <taxon>Rhabditoidea</taxon>
        <taxon>Rhabditidae</taxon>
        <taxon>Mesorhabditinae</taxon>
        <taxon>Mesorhabditis</taxon>
    </lineage>
</organism>
<feature type="coiled-coil region" evidence="2">
    <location>
        <begin position="343"/>
        <end position="546"/>
    </location>
</feature>
<sequence>MLEEKMRELHEVRSEMHGNEEIFDLLEGKYQQQQKRIAGMSESLREYERKFEKLDYERKERERELQKAKEHLERERSETERIQKELMEAQMSLKELEGRTENVLKEERRLVEAVARLENARDEHMARARKQSDLVAELQETISDLTERLTKADSNVGEERNQRRKAERELEKVKDELGTFKAEAEKMLEKYDSMKDVARDKDNLIKKLEKKLADKESLMEECMKDLRESHKHRVDELKDELDELRRKNSRLETDNITHKSRVDRSDSNFGLNYMGRSLERESSLDSDYGRLSSGRHSMDRSLTRQYSITSVPSFSTMRHLCRRRQTEPDIMEGLSRVPSSTSLSEHQRKIQELERHLQDAKTEVNLKNRELDVYKSSLHAVEQERDSFNIQLKAAQGELERLHRENRTLTRANQNLELRLKAATDDGDHWKHRMEETIAEMASAIETERNKTIHEFEETQHEKDLKHHRLVALERSKDELTNQLTDTQVELDRALARVLELQTAFDTQETVGKNWEHEYRQVMHELEGLRDENGALKSKIRRQYKQIEILTRQDDSELALTSMQEKVDKLNGRMED</sequence>
<dbReference type="PANTHER" id="PTHR32083">
    <property type="entry name" value="CILIA AND FLAGELLA-ASSOCIATED PROTEIN 58-RELATED"/>
    <property type="match status" value="1"/>
</dbReference>
<reference evidence="4" key="1">
    <citation type="submission" date="2023-06" db="EMBL/GenBank/DDBJ databases">
        <authorList>
            <person name="Delattre M."/>
        </authorList>
    </citation>
    <scope>NUCLEOTIDE SEQUENCE</scope>
    <source>
        <strain evidence="4">AF72</strain>
    </source>
</reference>
<dbReference type="SUPFAM" id="SSF57997">
    <property type="entry name" value="Tropomyosin"/>
    <property type="match status" value="1"/>
</dbReference>
<dbReference type="Gene3D" id="6.10.140.2140">
    <property type="match status" value="1"/>
</dbReference>
<dbReference type="Gene3D" id="1.10.287.1490">
    <property type="match status" value="1"/>
</dbReference>
<comment type="caution">
    <text evidence="4">The sequence shown here is derived from an EMBL/GenBank/DDBJ whole genome shotgun (WGS) entry which is preliminary data.</text>
</comment>
<evidence type="ECO:0000256" key="3">
    <source>
        <dbReference type="SAM" id="MobiDB-lite"/>
    </source>
</evidence>
<evidence type="ECO:0000313" key="5">
    <source>
        <dbReference type="Proteomes" id="UP001177023"/>
    </source>
</evidence>
<accession>A0AA36FYR8</accession>
<evidence type="ECO:0000256" key="2">
    <source>
        <dbReference type="SAM" id="Coils"/>
    </source>
</evidence>